<dbReference type="Proteomes" id="UP000002139">
    <property type="component" value="Chromosome"/>
</dbReference>
<dbReference type="STRING" id="448385.sce1611"/>
<evidence type="ECO:0000256" key="1">
    <source>
        <dbReference type="SAM" id="Phobius"/>
    </source>
</evidence>
<protein>
    <recommendedName>
        <fullName evidence="2">PEGA domain-containing protein</fullName>
    </recommendedName>
</protein>
<dbReference type="SUPFAM" id="SSF48452">
    <property type="entry name" value="TPR-like"/>
    <property type="match status" value="1"/>
</dbReference>
<reference evidence="3 4" key="1">
    <citation type="journal article" date="2007" name="Nat. Biotechnol.">
        <title>Complete genome sequence of the myxobacterium Sorangium cellulosum.</title>
        <authorList>
            <person name="Schneiker S."/>
            <person name="Perlova O."/>
            <person name="Kaiser O."/>
            <person name="Gerth K."/>
            <person name="Alici A."/>
            <person name="Altmeyer M.O."/>
            <person name="Bartels D."/>
            <person name="Bekel T."/>
            <person name="Beyer S."/>
            <person name="Bode E."/>
            <person name="Bode H.B."/>
            <person name="Bolten C.J."/>
            <person name="Choudhuri J.V."/>
            <person name="Doss S."/>
            <person name="Elnakady Y.A."/>
            <person name="Frank B."/>
            <person name="Gaigalat L."/>
            <person name="Goesmann A."/>
            <person name="Groeger C."/>
            <person name="Gross F."/>
            <person name="Jelsbak L."/>
            <person name="Jelsbak L."/>
            <person name="Kalinowski J."/>
            <person name="Kegler C."/>
            <person name="Knauber T."/>
            <person name="Konietzny S."/>
            <person name="Kopp M."/>
            <person name="Krause L."/>
            <person name="Krug D."/>
            <person name="Linke B."/>
            <person name="Mahmud T."/>
            <person name="Martinez-Arias R."/>
            <person name="McHardy A.C."/>
            <person name="Merai M."/>
            <person name="Meyer F."/>
            <person name="Mormann S."/>
            <person name="Munoz-Dorado J."/>
            <person name="Perez J."/>
            <person name="Pradella S."/>
            <person name="Rachid S."/>
            <person name="Raddatz G."/>
            <person name="Rosenau F."/>
            <person name="Rueckert C."/>
            <person name="Sasse F."/>
            <person name="Scharfe M."/>
            <person name="Schuster S.C."/>
            <person name="Suen G."/>
            <person name="Treuner-Lange A."/>
            <person name="Velicer G.J."/>
            <person name="Vorholter F.-J."/>
            <person name="Weissman K.J."/>
            <person name="Welch R.D."/>
            <person name="Wenzel S.C."/>
            <person name="Whitworth D.E."/>
            <person name="Wilhelm S."/>
            <person name="Wittmann C."/>
            <person name="Bloecker H."/>
            <person name="Puehler A."/>
            <person name="Mueller R."/>
        </authorList>
    </citation>
    <scope>NUCLEOTIDE SEQUENCE [LARGE SCALE GENOMIC DNA]</scope>
    <source>
        <strain evidence="4">So ce56</strain>
    </source>
</reference>
<name>A9FDJ9_SORC5</name>
<dbReference type="InterPro" id="IPR013229">
    <property type="entry name" value="PEGA"/>
</dbReference>
<sequence>MAVALTAQVAGAQQPSTAAAAGETDALTDKARQLYEEGRQAAAAGKWADAHASFLAAWAIKPHYQIASNLGVACLKLGKYRDAAEYLSRYLREAPATKVNERQNAEASLKEALAKVASVTVQVTPAGAEVTVDGAVVGKAPLADRVFLDPGKHEIGAKLEGYTPATHPVAAVAGRAETVTVQLERAPAAQIGGGVHTPIPPRLETPRDKVRTAVLVGGGIAAGVGVAAGVVLTVMANGRASDAEDKRQALLDKRYTDSSCRGMTRPGCKDLRDTVYARVDLSNAAFWSFVAGGAIGAGTLVYGLVTTKPVEGPDPNPPPPPPPSVRIVPLLGPGVAGLSLSGKL</sequence>
<dbReference type="EMBL" id="AM746676">
    <property type="protein sequence ID" value="CAN91769.1"/>
    <property type="molecule type" value="Genomic_DNA"/>
</dbReference>
<gene>
    <name evidence="3" type="ordered locus">sce1611</name>
</gene>
<dbReference type="AlphaFoldDB" id="A9FDJ9"/>
<evidence type="ECO:0000313" key="3">
    <source>
        <dbReference type="EMBL" id="CAN91769.1"/>
    </source>
</evidence>
<organism evidence="3 4">
    <name type="scientific">Sorangium cellulosum (strain So ce56)</name>
    <name type="common">Polyangium cellulosum (strain So ce56)</name>
    <dbReference type="NCBI Taxonomy" id="448385"/>
    <lineage>
        <taxon>Bacteria</taxon>
        <taxon>Pseudomonadati</taxon>
        <taxon>Myxococcota</taxon>
        <taxon>Polyangia</taxon>
        <taxon>Polyangiales</taxon>
        <taxon>Polyangiaceae</taxon>
        <taxon>Sorangium</taxon>
    </lineage>
</organism>
<dbReference type="InterPro" id="IPR011990">
    <property type="entry name" value="TPR-like_helical_dom_sf"/>
</dbReference>
<keyword evidence="4" id="KW-1185">Reference proteome</keyword>
<evidence type="ECO:0000259" key="2">
    <source>
        <dbReference type="Pfam" id="PF08308"/>
    </source>
</evidence>
<feature type="transmembrane region" description="Helical" evidence="1">
    <location>
        <begin position="284"/>
        <end position="305"/>
    </location>
</feature>
<feature type="transmembrane region" description="Helical" evidence="1">
    <location>
        <begin position="213"/>
        <end position="237"/>
    </location>
</feature>
<proteinExistence type="predicted"/>
<dbReference type="eggNOG" id="COG0457">
    <property type="taxonomic scope" value="Bacteria"/>
</dbReference>
<accession>A9FDJ9</accession>
<keyword evidence="1" id="KW-1133">Transmembrane helix</keyword>
<dbReference type="Gene3D" id="1.25.40.10">
    <property type="entry name" value="Tetratricopeptide repeat domain"/>
    <property type="match status" value="1"/>
</dbReference>
<dbReference type="KEGG" id="scl:sce1611"/>
<feature type="domain" description="PEGA" evidence="2">
    <location>
        <begin position="118"/>
        <end position="185"/>
    </location>
</feature>
<keyword evidence="1" id="KW-0472">Membrane</keyword>
<evidence type="ECO:0000313" key="4">
    <source>
        <dbReference type="Proteomes" id="UP000002139"/>
    </source>
</evidence>
<dbReference type="HOGENOM" id="CLU_052976_0_0_7"/>
<dbReference type="Pfam" id="PF08308">
    <property type="entry name" value="PEGA"/>
    <property type="match status" value="1"/>
</dbReference>
<dbReference type="RefSeq" id="WP_012234246.1">
    <property type="nucleotide sequence ID" value="NC_010162.1"/>
</dbReference>
<keyword evidence="1" id="KW-0812">Transmembrane</keyword>